<gene>
    <name evidence="1" type="ORF">PABY_00300</name>
</gene>
<evidence type="ECO:0000313" key="2">
    <source>
        <dbReference type="Proteomes" id="UP001341135"/>
    </source>
</evidence>
<dbReference type="GeneID" id="89288054"/>
<protein>
    <submittedName>
        <fullName evidence="1">Uncharacterized protein</fullName>
    </submittedName>
</protein>
<dbReference type="RefSeq" id="WP_338250730.1">
    <property type="nucleotide sequence ID" value="NZ_AP028907.1"/>
</dbReference>
<proteinExistence type="predicted"/>
<dbReference type="Proteomes" id="UP001341135">
    <property type="component" value="Chromosome"/>
</dbReference>
<keyword evidence="2" id="KW-1185">Reference proteome</keyword>
<name>A0ABM8ISB6_9CREN</name>
<sequence length="186" mass="20247">MRYSALAIAGILASAAALALLSGFATTKSLLNSFFATGIADVASEPIDVKNDLTNLTPAAGAQGHVDLGNITIYARKDVNITKLEIRVANAKQLAPLFDYFMVKFTTWDMKGTVSESDDVLLEEKGYATLWKPAVIILDHEDFNTDLNSDGNKDAKIKVEVFYEVREGMLFDNVPVLLNIKVLSTS</sequence>
<dbReference type="EMBL" id="AP028907">
    <property type="protein sequence ID" value="BES80463.1"/>
    <property type="molecule type" value="Genomic_DNA"/>
</dbReference>
<reference evidence="1 2" key="1">
    <citation type="submission" date="2023-09" db="EMBL/GenBank/DDBJ databases">
        <title>Pyrofollis japonicus gen. nov. sp. nov., a novel member of the family Pyrodictiaceae isolated from the Iheya North hydrothermal field.</title>
        <authorList>
            <person name="Miyazaki U."/>
            <person name="Sanari M."/>
            <person name="Tame A."/>
            <person name="Kitajima M."/>
            <person name="Okamoto A."/>
            <person name="Sawayama S."/>
            <person name="Miyazaki J."/>
            <person name="Takai K."/>
            <person name="Nakagawa S."/>
        </authorList>
    </citation>
    <scope>NUCLEOTIDE SEQUENCE [LARGE SCALE GENOMIC DNA]</scope>
    <source>
        <strain evidence="1 2">AV2</strain>
    </source>
</reference>
<organism evidence="1 2">
    <name type="scientific">Pyrodictium abyssi</name>
    <dbReference type="NCBI Taxonomy" id="54256"/>
    <lineage>
        <taxon>Archaea</taxon>
        <taxon>Thermoproteota</taxon>
        <taxon>Thermoprotei</taxon>
        <taxon>Desulfurococcales</taxon>
        <taxon>Pyrodictiaceae</taxon>
        <taxon>Pyrodictium</taxon>
    </lineage>
</organism>
<accession>A0ABM8ISB6</accession>
<evidence type="ECO:0000313" key="1">
    <source>
        <dbReference type="EMBL" id="BES80463.1"/>
    </source>
</evidence>